<keyword evidence="4" id="KW-0443">Lipid metabolism</keyword>
<dbReference type="GO" id="GO:0008970">
    <property type="term" value="F:phospholipase A1 activity"/>
    <property type="evidence" value="ECO:0007669"/>
    <property type="project" value="TreeGrafter"/>
</dbReference>
<organism evidence="6 7">
    <name type="scientific">Triplophysa rosa</name>
    <name type="common">Cave loach</name>
    <dbReference type="NCBI Taxonomy" id="992332"/>
    <lineage>
        <taxon>Eukaryota</taxon>
        <taxon>Metazoa</taxon>
        <taxon>Chordata</taxon>
        <taxon>Craniata</taxon>
        <taxon>Vertebrata</taxon>
        <taxon>Euteleostomi</taxon>
        <taxon>Actinopterygii</taxon>
        <taxon>Neopterygii</taxon>
        <taxon>Teleostei</taxon>
        <taxon>Ostariophysi</taxon>
        <taxon>Cypriniformes</taxon>
        <taxon>Nemacheilidae</taxon>
        <taxon>Triplophysa</taxon>
    </lineage>
</organism>
<dbReference type="Proteomes" id="UP001059041">
    <property type="component" value="Linkage Group LG17"/>
</dbReference>
<dbReference type="InterPro" id="IPR007053">
    <property type="entry name" value="LRAT_dom"/>
</dbReference>
<dbReference type="Pfam" id="PF04970">
    <property type="entry name" value="LRAT"/>
    <property type="match status" value="1"/>
</dbReference>
<dbReference type="PANTHER" id="PTHR13943:SF37">
    <property type="entry name" value="PHOSPHOLIPASE A AND ACYLTRANSFERASE 1"/>
    <property type="match status" value="1"/>
</dbReference>
<evidence type="ECO:0000313" key="6">
    <source>
        <dbReference type="EMBL" id="KAI7798114.1"/>
    </source>
</evidence>
<evidence type="ECO:0000259" key="5">
    <source>
        <dbReference type="PROSITE" id="PS51934"/>
    </source>
</evidence>
<keyword evidence="3" id="KW-0378">Hydrolase</keyword>
<proteinExistence type="inferred from homology"/>
<protein>
    <recommendedName>
        <fullName evidence="5">LRAT domain-containing protein</fullName>
    </recommendedName>
</protein>
<dbReference type="EMBL" id="JAFHDT010000017">
    <property type="protein sequence ID" value="KAI7798114.1"/>
    <property type="molecule type" value="Genomic_DNA"/>
</dbReference>
<feature type="domain" description="LRAT" evidence="5">
    <location>
        <begin position="19"/>
        <end position="145"/>
    </location>
</feature>
<dbReference type="InterPro" id="IPR051496">
    <property type="entry name" value="H-rev107_PLA/AT"/>
</dbReference>
<dbReference type="GO" id="GO:0005737">
    <property type="term" value="C:cytoplasm"/>
    <property type="evidence" value="ECO:0007669"/>
    <property type="project" value="TreeGrafter"/>
</dbReference>
<keyword evidence="7" id="KW-1185">Reference proteome</keyword>
<feature type="non-terminal residue" evidence="6">
    <location>
        <position position="169"/>
    </location>
</feature>
<keyword evidence="2" id="KW-0808">Transferase</keyword>
<sequence>DYAKQVEHIVSTAHFGDLIEFTYPIGYAHWGVYDGDGYVIHFAVADETQIQSTFRGYLQAIFPVCGDLLLGETKIRRQLLAEVNVPKGAQVSVSNNHHTFTSSPEEDMRRRRDALLDKEFTYKLFTCNCEHFATFIRFGKAVCNQIPGKSKNKECVEATEQFGYLVPSS</sequence>
<dbReference type="PANTHER" id="PTHR13943">
    <property type="entry name" value="HRAS-LIKE SUPPRESSOR - RELATED"/>
    <property type="match status" value="1"/>
</dbReference>
<evidence type="ECO:0000256" key="4">
    <source>
        <dbReference type="ARBA" id="ARBA00023098"/>
    </source>
</evidence>
<evidence type="ECO:0000256" key="2">
    <source>
        <dbReference type="ARBA" id="ARBA00022679"/>
    </source>
</evidence>
<reference evidence="6" key="1">
    <citation type="submission" date="2021-02" db="EMBL/GenBank/DDBJ databases">
        <title>Comparative genomics reveals that relaxation of natural selection precedes convergent phenotypic evolution of cavefish.</title>
        <authorList>
            <person name="Peng Z."/>
        </authorList>
    </citation>
    <scope>NUCLEOTIDE SEQUENCE</scope>
    <source>
        <tissue evidence="6">Muscle</tissue>
    </source>
</reference>
<evidence type="ECO:0000256" key="1">
    <source>
        <dbReference type="ARBA" id="ARBA00007824"/>
    </source>
</evidence>
<name>A0A9W7TLE9_TRIRA</name>
<dbReference type="GO" id="GO:0016410">
    <property type="term" value="F:N-acyltransferase activity"/>
    <property type="evidence" value="ECO:0007669"/>
    <property type="project" value="TreeGrafter"/>
</dbReference>
<dbReference type="PROSITE" id="PS51934">
    <property type="entry name" value="LRAT"/>
    <property type="match status" value="1"/>
</dbReference>
<comment type="caution">
    <text evidence="6">The sequence shown here is derived from an EMBL/GenBank/DDBJ whole genome shotgun (WGS) entry which is preliminary data.</text>
</comment>
<dbReference type="Gene3D" id="3.90.1720.10">
    <property type="entry name" value="endopeptidase domain like (from Nostoc punctiforme)"/>
    <property type="match status" value="1"/>
</dbReference>
<dbReference type="AlphaFoldDB" id="A0A9W7TLE9"/>
<dbReference type="GO" id="GO:0070292">
    <property type="term" value="P:N-acylphosphatidylethanolamine metabolic process"/>
    <property type="evidence" value="ECO:0007669"/>
    <property type="project" value="TreeGrafter"/>
</dbReference>
<accession>A0A9W7TLE9</accession>
<dbReference type="GO" id="GO:0004623">
    <property type="term" value="F:phospholipase A2 activity"/>
    <property type="evidence" value="ECO:0007669"/>
    <property type="project" value="TreeGrafter"/>
</dbReference>
<evidence type="ECO:0000313" key="7">
    <source>
        <dbReference type="Proteomes" id="UP001059041"/>
    </source>
</evidence>
<evidence type="ECO:0000256" key="3">
    <source>
        <dbReference type="ARBA" id="ARBA00022801"/>
    </source>
</evidence>
<comment type="similarity">
    <text evidence="1">Belongs to the H-rev107 family.</text>
</comment>
<gene>
    <name evidence="6" type="ORF">IRJ41_021373</name>
</gene>